<dbReference type="HAMAP" id="MF_00135">
    <property type="entry name" value="PRAI"/>
    <property type="match status" value="1"/>
</dbReference>
<dbReference type="CDD" id="cd00405">
    <property type="entry name" value="PRAI"/>
    <property type="match status" value="1"/>
</dbReference>
<dbReference type="EMBL" id="JQBT01000010">
    <property type="protein sequence ID" value="KRN80461.1"/>
    <property type="molecule type" value="Genomic_DNA"/>
</dbReference>
<keyword evidence="5 9" id="KW-0028">Amino-acid biosynthesis</keyword>
<dbReference type="PANTHER" id="PTHR42894">
    <property type="entry name" value="N-(5'-PHOSPHORIBOSYL)ANTHRANILATE ISOMERASE"/>
    <property type="match status" value="1"/>
</dbReference>
<evidence type="ECO:0000256" key="4">
    <source>
        <dbReference type="ARBA" id="ARBA00022272"/>
    </source>
</evidence>
<dbReference type="UniPathway" id="UPA00035">
    <property type="reaction ID" value="UER00042"/>
</dbReference>
<feature type="domain" description="N-(5'phosphoribosyl) anthranilate isomerase (PRAI)" evidence="10">
    <location>
        <begin position="4"/>
        <end position="184"/>
    </location>
</feature>
<evidence type="ECO:0000256" key="9">
    <source>
        <dbReference type="HAMAP-Rule" id="MF_00135"/>
    </source>
</evidence>
<dbReference type="InterPro" id="IPR001240">
    <property type="entry name" value="PRAI_dom"/>
</dbReference>
<evidence type="ECO:0000256" key="5">
    <source>
        <dbReference type="ARBA" id="ARBA00022605"/>
    </source>
</evidence>
<evidence type="ECO:0000256" key="7">
    <source>
        <dbReference type="ARBA" id="ARBA00023141"/>
    </source>
</evidence>
<evidence type="ECO:0000256" key="1">
    <source>
        <dbReference type="ARBA" id="ARBA00001164"/>
    </source>
</evidence>
<dbReference type="Gene3D" id="3.20.20.70">
    <property type="entry name" value="Aldolase class I"/>
    <property type="match status" value="1"/>
</dbReference>
<comment type="similarity">
    <text evidence="9">Belongs to the TrpF family.</text>
</comment>
<dbReference type="Pfam" id="PF00697">
    <property type="entry name" value="PRAI"/>
    <property type="match status" value="1"/>
</dbReference>
<gene>
    <name evidence="9" type="primary">trpF</name>
    <name evidence="11" type="ORF">IV52_GL000035</name>
</gene>
<keyword evidence="8 9" id="KW-0413">Isomerase</keyword>
<dbReference type="InterPro" id="IPR011060">
    <property type="entry name" value="RibuloseP-bd_barrel"/>
</dbReference>
<dbReference type="InterPro" id="IPR013785">
    <property type="entry name" value="Aldolase_TIM"/>
</dbReference>
<dbReference type="Proteomes" id="UP000051565">
    <property type="component" value="Unassembled WGS sequence"/>
</dbReference>
<dbReference type="GeneID" id="61249476"/>
<sequence>MTKIKICGLQTLADVKKCNAIEPDLVGFVFAKSPRQLNFRMAQALRNQLKSEIISVGVFVNTPIGKIQSLVQADIISQVQYYGKLTNEKINDLHQFDARVIQVVSNESEIKQAADAVMFDKSRGRGLIPDHFNVPQTTKSTYLSGGITTKNVVKAIQETHPDVVDVSSGSETNGEKDFTKMQRLTNLVHKFKEKNNEY</sequence>
<comment type="pathway">
    <text evidence="2 9">Amino-acid biosynthesis; L-tryptophan biosynthesis; L-tryptophan from chorismate: step 3/5.</text>
</comment>
<evidence type="ECO:0000313" key="12">
    <source>
        <dbReference type="Proteomes" id="UP000051565"/>
    </source>
</evidence>
<evidence type="ECO:0000256" key="3">
    <source>
        <dbReference type="ARBA" id="ARBA00012572"/>
    </source>
</evidence>
<dbReference type="STRING" id="53444.AYR59_01095"/>
<accession>A0A0R2K2X8</accession>
<comment type="catalytic activity">
    <reaction evidence="1 9">
        <text>N-(5-phospho-beta-D-ribosyl)anthranilate = 1-(2-carboxyphenylamino)-1-deoxy-D-ribulose 5-phosphate</text>
        <dbReference type="Rhea" id="RHEA:21540"/>
        <dbReference type="ChEBI" id="CHEBI:18277"/>
        <dbReference type="ChEBI" id="CHEBI:58613"/>
        <dbReference type="EC" id="5.3.1.24"/>
    </reaction>
</comment>
<dbReference type="GO" id="GO:0000162">
    <property type="term" value="P:L-tryptophan biosynthetic process"/>
    <property type="evidence" value="ECO:0007669"/>
    <property type="project" value="UniProtKB-UniRule"/>
</dbReference>
<keyword evidence="6 9" id="KW-0822">Tryptophan biosynthesis</keyword>
<evidence type="ECO:0000259" key="10">
    <source>
        <dbReference type="Pfam" id="PF00697"/>
    </source>
</evidence>
<dbReference type="SUPFAM" id="SSF51366">
    <property type="entry name" value="Ribulose-phoshate binding barrel"/>
    <property type="match status" value="1"/>
</dbReference>
<name>A0A0R2K2X8_9LACO</name>
<dbReference type="InterPro" id="IPR044643">
    <property type="entry name" value="TrpF_fam"/>
</dbReference>
<dbReference type="EC" id="5.3.1.24" evidence="3 9"/>
<dbReference type="PATRIC" id="fig|1122148.6.peg.40"/>
<keyword evidence="12" id="KW-1185">Reference proteome</keyword>
<organism evidence="11 12">
    <name type="scientific">Fructilactobacillus lindneri DSM 20690 = JCM 11027</name>
    <dbReference type="NCBI Taxonomy" id="1122148"/>
    <lineage>
        <taxon>Bacteria</taxon>
        <taxon>Bacillati</taxon>
        <taxon>Bacillota</taxon>
        <taxon>Bacilli</taxon>
        <taxon>Lactobacillales</taxon>
        <taxon>Lactobacillaceae</taxon>
        <taxon>Fructilactobacillus</taxon>
    </lineage>
</organism>
<evidence type="ECO:0000256" key="2">
    <source>
        <dbReference type="ARBA" id="ARBA00004664"/>
    </source>
</evidence>
<dbReference type="RefSeq" id="WP_054646598.1">
    <property type="nucleotide sequence ID" value="NZ_FUXS01000006.1"/>
</dbReference>
<protein>
    <recommendedName>
        <fullName evidence="4 9">N-(5'-phosphoribosyl)anthranilate isomerase</fullName>
        <shortName evidence="9">PRAI</shortName>
        <ecNumber evidence="3 9">5.3.1.24</ecNumber>
    </recommendedName>
</protein>
<proteinExistence type="inferred from homology"/>
<dbReference type="GO" id="GO:0004640">
    <property type="term" value="F:phosphoribosylanthranilate isomerase activity"/>
    <property type="evidence" value="ECO:0007669"/>
    <property type="project" value="UniProtKB-UniRule"/>
</dbReference>
<reference evidence="11 12" key="1">
    <citation type="journal article" date="2015" name="Genome Announc.">
        <title>Expanding the biotechnology potential of lactobacilli through comparative genomics of 213 strains and associated genera.</title>
        <authorList>
            <person name="Sun Z."/>
            <person name="Harris H.M."/>
            <person name="McCann A."/>
            <person name="Guo C."/>
            <person name="Argimon S."/>
            <person name="Zhang W."/>
            <person name="Yang X."/>
            <person name="Jeffery I.B."/>
            <person name="Cooney J.C."/>
            <person name="Kagawa T.F."/>
            <person name="Liu W."/>
            <person name="Song Y."/>
            <person name="Salvetti E."/>
            <person name="Wrobel A."/>
            <person name="Rasinkangas P."/>
            <person name="Parkhill J."/>
            <person name="Rea M.C."/>
            <person name="O'Sullivan O."/>
            <person name="Ritari J."/>
            <person name="Douillard F.P."/>
            <person name="Paul Ross R."/>
            <person name="Yang R."/>
            <person name="Briner A.E."/>
            <person name="Felis G.E."/>
            <person name="de Vos W.M."/>
            <person name="Barrangou R."/>
            <person name="Klaenhammer T.R."/>
            <person name="Caufield P.W."/>
            <person name="Cui Y."/>
            <person name="Zhang H."/>
            <person name="O'Toole P.W."/>
        </authorList>
    </citation>
    <scope>NUCLEOTIDE SEQUENCE [LARGE SCALE GENOMIC DNA]</scope>
    <source>
        <strain evidence="11 12">DSM 20690</strain>
    </source>
</reference>
<dbReference type="PANTHER" id="PTHR42894:SF1">
    <property type="entry name" value="N-(5'-PHOSPHORIBOSYL)ANTHRANILATE ISOMERASE"/>
    <property type="match status" value="1"/>
</dbReference>
<evidence type="ECO:0000256" key="8">
    <source>
        <dbReference type="ARBA" id="ARBA00023235"/>
    </source>
</evidence>
<comment type="caution">
    <text evidence="11">The sequence shown here is derived from an EMBL/GenBank/DDBJ whole genome shotgun (WGS) entry which is preliminary data.</text>
</comment>
<dbReference type="AlphaFoldDB" id="A0A0R2K2X8"/>
<evidence type="ECO:0000256" key="6">
    <source>
        <dbReference type="ARBA" id="ARBA00022822"/>
    </source>
</evidence>
<evidence type="ECO:0000313" key="11">
    <source>
        <dbReference type="EMBL" id="KRN80461.1"/>
    </source>
</evidence>
<keyword evidence="7 9" id="KW-0057">Aromatic amino acid biosynthesis</keyword>